<comment type="similarity">
    <text evidence="7">Belongs to the DNA polymerase HolA subunit family.</text>
</comment>
<keyword evidence="12" id="KW-1185">Reference proteome</keyword>
<evidence type="ECO:0000259" key="9">
    <source>
        <dbReference type="Pfam" id="PF06144"/>
    </source>
</evidence>
<dbReference type="OrthoDB" id="400018at2"/>
<dbReference type="RefSeq" id="WP_101780753.1">
    <property type="nucleotide sequence ID" value="NZ_CP025543.1"/>
</dbReference>
<dbReference type="InterPro" id="IPR027417">
    <property type="entry name" value="P-loop_NTPase"/>
</dbReference>
<evidence type="ECO:0000313" key="12">
    <source>
        <dbReference type="Proteomes" id="UP000234790"/>
    </source>
</evidence>
<dbReference type="Proteomes" id="UP000234790">
    <property type="component" value="Chromosome"/>
</dbReference>
<evidence type="ECO:0000256" key="3">
    <source>
        <dbReference type="ARBA" id="ARBA00022679"/>
    </source>
</evidence>
<reference evidence="11 12" key="1">
    <citation type="submission" date="2017-12" db="EMBL/GenBank/DDBJ databases">
        <title>Complete genome sequence of Spiroplasma monobiae MQ-1 (ATCC 33825).</title>
        <authorList>
            <person name="Tsai Y.-M."/>
            <person name="Lo W.-S."/>
            <person name="Wu P.-S."/>
            <person name="Cho S.-T."/>
            <person name="Kuo C.-H."/>
        </authorList>
    </citation>
    <scope>NUCLEOTIDE SEQUENCE [LARGE SCALE GENOMIC DNA]</scope>
    <source>
        <strain evidence="11 12">MQ-1</strain>
    </source>
</reference>
<dbReference type="InterPro" id="IPR048466">
    <property type="entry name" value="DNA_pol3_delta-like_C"/>
</dbReference>
<dbReference type="InterPro" id="IPR008921">
    <property type="entry name" value="DNA_pol3_clamp-load_cplx_C"/>
</dbReference>
<evidence type="ECO:0000313" key="11">
    <source>
        <dbReference type="EMBL" id="AUM62696.1"/>
    </source>
</evidence>
<dbReference type="GO" id="GO:0003887">
    <property type="term" value="F:DNA-directed DNA polymerase activity"/>
    <property type="evidence" value="ECO:0007669"/>
    <property type="project" value="UniProtKB-KW"/>
</dbReference>
<dbReference type="KEGG" id="smoo:SMONO_v1c04470"/>
<keyword evidence="3" id="KW-0808">Transferase</keyword>
<dbReference type="InterPro" id="IPR005790">
    <property type="entry name" value="DNA_polIII_delta"/>
</dbReference>
<dbReference type="Pfam" id="PF21694">
    <property type="entry name" value="DNA_pol3_delta_C"/>
    <property type="match status" value="1"/>
</dbReference>
<evidence type="ECO:0000256" key="5">
    <source>
        <dbReference type="ARBA" id="ARBA00022705"/>
    </source>
</evidence>
<evidence type="ECO:0000256" key="8">
    <source>
        <dbReference type="ARBA" id="ARBA00049244"/>
    </source>
</evidence>
<sequence length="317" mass="37201">MFFIYSNDNFLIKKQVEKLIQKANINGDYEIFDYSLIDDPISSIIEEINTYSIFSTKKIIVINDCWFVNESKVKLHKSYDVKLVEQILNSENKEVEIIMTVNSDKFSKKLKIAKLTEEKSKILKLDEPTVEQKKQIVIKKLENDHISYQKDALDLFIERLPNDMQVFTNEINKILSLKKELTVDLVNEITTKYNNFDTFEIANCFISNDVNTFLKQWSSYMEMNNDIFSFLALLASNLVTLRNVLLFKEKRMNNSEIASILVVNPYRVSKLLEQNKLNINQINDKIKVLYLLEKNIKGGIYDNKIIPEIELLKMFNF</sequence>
<evidence type="ECO:0000256" key="1">
    <source>
        <dbReference type="ARBA" id="ARBA00012417"/>
    </source>
</evidence>
<keyword evidence="6" id="KW-0239">DNA-directed DNA polymerase</keyword>
<feature type="domain" description="DNA polymerase III delta subunit-like C-terminal" evidence="10">
    <location>
        <begin position="198"/>
        <end position="313"/>
    </location>
</feature>
<dbReference type="SUPFAM" id="SSF48019">
    <property type="entry name" value="post-AAA+ oligomerization domain-like"/>
    <property type="match status" value="1"/>
</dbReference>
<feature type="domain" description="DNA polymerase III delta N-terminal" evidence="9">
    <location>
        <begin position="3"/>
        <end position="124"/>
    </location>
</feature>
<dbReference type="PANTHER" id="PTHR34388">
    <property type="entry name" value="DNA POLYMERASE III SUBUNIT DELTA"/>
    <property type="match status" value="1"/>
</dbReference>
<evidence type="ECO:0000259" key="10">
    <source>
        <dbReference type="Pfam" id="PF21694"/>
    </source>
</evidence>
<dbReference type="NCBIfam" id="TIGR01128">
    <property type="entry name" value="holA"/>
    <property type="match status" value="1"/>
</dbReference>
<comment type="catalytic activity">
    <reaction evidence="8">
        <text>DNA(n) + a 2'-deoxyribonucleoside 5'-triphosphate = DNA(n+1) + diphosphate</text>
        <dbReference type="Rhea" id="RHEA:22508"/>
        <dbReference type="Rhea" id="RHEA-COMP:17339"/>
        <dbReference type="Rhea" id="RHEA-COMP:17340"/>
        <dbReference type="ChEBI" id="CHEBI:33019"/>
        <dbReference type="ChEBI" id="CHEBI:61560"/>
        <dbReference type="ChEBI" id="CHEBI:173112"/>
        <dbReference type="EC" id="2.7.7.7"/>
    </reaction>
</comment>
<dbReference type="EMBL" id="CP025543">
    <property type="protein sequence ID" value="AUM62696.1"/>
    <property type="molecule type" value="Genomic_DNA"/>
</dbReference>
<dbReference type="GO" id="GO:0009360">
    <property type="term" value="C:DNA polymerase III complex"/>
    <property type="evidence" value="ECO:0007669"/>
    <property type="project" value="InterPro"/>
</dbReference>
<dbReference type="EC" id="2.7.7.7" evidence="1"/>
<organism evidence="11 12">
    <name type="scientific">Spiroplasma monobiae MQ-1</name>
    <dbReference type="NCBI Taxonomy" id="1336748"/>
    <lineage>
        <taxon>Bacteria</taxon>
        <taxon>Bacillati</taxon>
        <taxon>Mycoplasmatota</taxon>
        <taxon>Mollicutes</taxon>
        <taxon>Entomoplasmatales</taxon>
        <taxon>Spiroplasmataceae</taxon>
        <taxon>Spiroplasma</taxon>
    </lineage>
</organism>
<dbReference type="AlphaFoldDB" id="A0A2K9LUH0"/>
<name>A0A2K9LUH0_SPISQ</name>
<proteinExistence type="inferred from homology"/>
<keyword evidence="5" id="KW-0235">DNA replication</keyword>
<dbReference type="Gene3D" id="3.40.50.300">
    <property type="entry name" value="P-loop containing nucleotide triphosphate hydrolases"/>
    <property type="match status" value="1"/>
</dbReference>
<dbReference type="Pfam" id="PF06144">
    <property type="entry name" value="DNA_pol3_delta"/>
    <property type="match status" value="1"/>
</dbReference>
<evidence type="ECO:0000256" key="7">
    <source>
        <dbReference type="ARBA" id="ARBA00034754"/>
    </source>
</evidence>
<protein>
    <recommendedName>
        <fullName evidence="2">DNA polymerase III subunit delta</fullName>
        <ecNumber evidence="1">2.7.7.7</ecNumber>
    </recommendedName>
</protein>
<dbReference type="GO" id="GO:0003677">
    <property type="term" value="F:DNA binding"/>
    <property type="evidence" value="ECO:0007669"/>
    <property type="project" value="InterPro"/>
</dbReference>
<evidence type="ECO:0000256" key="4">
    <source>
        <dbReference type="ARBA" id="ARBA00022695"/>
    </source>
</evidence>
<dbReference type="GO" id="GO:0006261">
    <property type="term" value="P:DNA-templated DNA replication"/>
    <property type="evidence" value="ECO:0007669"/>
    <property type="project" value="TreeGrafter"/>
</dbReference>
<dbReference type="InterPro" id="IPR010372">
    <property type="entry name" value="DNA_pol3_delta_N"/>
</dbReference>
<keyword evidence="4" id="KW-0548">Nucleotidyltransferase</keyword>
<dbReference type="Gene3D" id="1.20.272.10">
    <property type="match status" value="1"/>
</dbReference>
<evidence type="ECO:0000256" key="2">
    <source>
        <dbReference type="ARBA" id="ARBA00017703"/>
    </source>
</evidence>
<gene>
    <name evidence="11" type="primary">holA</name>
    <name evidence="11" type="ORF">SMONO_v1c04470</name>
</gene>
<dbReference type="PANTHER" id="PTHR34388:SF1">
    <property type="entry name" value="DNA POLYMERASE III SUBUNIT DELTA"/>
    <property type="match status" value="1"/>
</dbReference>
<evidence type="ECO:0000256" key="6">
    <source>
        <dbReference type="ARBA" id="ARBA00022932"/>
    </source>
</evidence>
<accession>A0A2K9LUH0</accession>
<dbReference type="SUPFAM" id="SSF52540">
    <property type="entry name" value="P-loop containing nucleoside triphosphate hydrolases"/>
    <property type="match status" value="1"/>
</dbReference>